<evidence type="ECO:0000313" key="1">
    <source>
        <dbReference type="EMBL" id="MCI55320.1"/>
    </source>
</evidence>
<sequence length="65" mass="7263">SNKALCVYVGSMLCSVVPGFRTSVEKSLNEIGIRPRFVKLPSQAKVNKVEITYASQLDWSSILRF</sequence>
<comment type="caution">
    <text evidence="1">The sequence shown here is derived from an EMBL/GenBank/DDBJ whole genome shotgun (WGS) entry which is preliminary data.</text>
</comment>
<accession>A0A392T595</accession>
<protein>
    <submittedName>
        <fullName evidence="1">Uncharacterized protein</fullName>
    </submittedName>
</protein>
<evidence type="ECO:0000313" key="2">
    <source>
        <dbReference type="Proteomes" id="UP000265520"/>
    </source>
</evidence>
<dbReference type="Proteomes" id="UP000265520">
    <property type="component" value="Unassembled WGS sequence"/>
</dbReference>
<reference evidence="1 2" key="1">
    <citation type="journal article" date="2018" name="Front. Plant Sci.">
        <title>Red Clover (Trifolium pratense) and Zigzag Clover (T. medium) - A Picture of Genomic Similarities and Differences.</title>
        <authorList>
            <person name="Dluhosova J."/>
            <person name="Istvanek J."/>
            <person name="Nedelnik J."/>
            <person name="Repkova J."/>
        </authorList>
    </citation>
    <scope>NUCLEOTIDE SEQUENCE [LARGE SCALE GENOMIC DNA]</scope>
    <source>
        <strain evidence="2">cv. 10/8</strain>
        <tissue evidence="1">Leaf</tissue>
    </source>
</reference>
<organism evidence="1 2">
    <name type="scientific">Trifolium medium</name>
    <dbReference type="NCBI Taxonomy" id="97028"/>
    <lineage>
        <taxon>Eukaryota</taxon>
        <taxon>Viridiplantae</taxon>
        <taxon>Streptophyta</taxon>
        <taxon>Embryophyta</taxon>
        <taxon>Tracheophyta</taxon>
        <taxon>Spermatophyta</taxon>
        <taxon>Magnoliopsida</taxon>
        <taxon>eudicotyledons</taxon>
        <taxon>Gunneridae</taxon>
        <taxon>Pentapetalae</taxon>
        <taxon>rosids</taxon>
        <taxon>fabids</taxon>
        <taxon>Fabales</taxon>
        <taxon>Fabaceae</taxon>
        <taxon>Papilionoideae</taxon>
        <taxon>50 kb inversion clade</taxon>
        <taxon>NPAAA clade</taxon>
        <taxon>Hologalegina</taxon>
        <taxon>IRL clade</taxon>
        <taxon>Trifolieae</taxon>
        <taxon>Trifolium</taxon>
    </lineage>
</organism>
<feature type="non-terminal residue" evidence="1">
    <location>
        <position position="1"/>
    </location>
</feature>
<dbReference type="AlphaFoldDB" id="A0A392T595"/>
<dbReference type="EMBL" id="LXQA010494377">
    <property type="protein sequence ID" value="MCI55320.1"/>
    <property type="molecule type" value="Genomic_DNA"/>
</dbReference>
<proteinExistence type="predicted"/>
<keyword evidence="2" id="KW-1185">Reference proteome</keyword>
<name>A0A392T595_9FABA</name>